<dbReference type="FunFam" id="3.40.50.720:FF:000462">
    <property type="entry name" value="Glyoxylate reductase (NADP+)"/>
    <property type="match status" value="1"/>
</dbReference>
<feature type="domain" description="D-isomer specific 2-hydroxyacid dehydrogenase NAD-binding" evidence="6">
    <location>
        <begin position="108"/>
        <end position="286"/>
    </location>
</feature>
<evidence type="ECO:0000313" key="7">
    <source>
        <dbReference type="EMBL" id="SEJ31469.1"/>
    </source>
</evidence>
<sequence>MKKTIVAFSRVHPSMLLPYEEKYNIILLTPEHGDIDAQFRAAIHKAHGLIGGNRRLGKVELESAKNLEIISSISVGYDNYDLDYLNSRKIMLTNTPDVLNETTADLAFALILATARRIPELDAWVKEGGWTKSIDESQFGCDVHGKALGIIGLGKIGAAIARRGRLGFGMSVLYSGNSRKPDLEQELGAQYVSQEVLLRTSDFVCPVVPLTSKTRGLIGTQEFAQMKQNGILINISRGPVVDEEALIKALEAKAIRGAGLDVYVREPLPDSKLFKMRNVVTVPHIGSATEETRNAMAARALGNLLMGLEGQRPRDLVNPEVLCGNR</sequence>
<evidence type="ECO:0000256" key="4">
    <source>
        <dbReference type="RuleBase" id="RU003719"/>
    </source>
</evidence>
<evidence type="ECO:0000259" key="6">
    <source>
        <dbReference type="Pfam" id="PF02826"/>
    </source>
</evidence>
<dbReference type="AlphaFoldDB" id="A0A1H6XQZ2"/>
<evidence type="ECO:0000259" key="5">
    <source>
        <dbReference type="Pfam" id="PF00389"/>
    </source>
</evidence>
<dbReference type="GO" id="GO:0016618">
    <property type="term" value="F:hydroxypyruvate reductase [NAD(P)H] activity"/>
    <property type="evidence" value="ECO:0007669"/>
    <property type="project" value="TreeGrafter"/>
</dbReference>
<dbReference type="InterPro" id="IPR006139">
    <property type="entry name" value="D-isomer_2_OHA_DH_cat_dom"/>
</dbReference>
<organism evidence="7 8">
    <name type="scientific">Azotobacter beijerinckii</name>
    <dbReference type="NCBI Taxonomy" id="170623"/>
    <lineage>
        <taxon>Bacteria</taxon>
        <taxon>Pseudomonadati</taxon>
        <taxon>Pseudomonadota</taxon>
        <taxon>Gammaproteobacteria</taxon>
        <taxon>Pseudomonadales</taxon>
        <taxon>Pseudomonadaceae</taxon>
        <taxon>Azotobacter</taxon>
    </lineage>
</organism>
<evidence type="ECO:0000256" key="3">
    <source>
        <dbReference type="ARBA" id="ARBA00023027"/>
    </source>
</evidence>
<gene>
    <name evidence="7" type="ORF">SAMN04244579_03897</name>
</gene>
<dbReference type="Pfam" id="PF00389">
    <property type="entry name" value="2-Hacid_dh"/>
    <property type="match status" value="1"/>
</dbReference>
<dbReference type="InterPro" id="IPR036291">
    <property type="entry name" value="NAD(P)-bd_dom_sf"/>
</dbReference>
<dbReference type="SUPFAM" id="SSF52283">
    <property type="entry name" value="Formate/glycerate dehydrogenase catalytic domain-like"/>
    <property type="match status" value="1"/>
</dbReference>
<evidence type="ECO:0000313" key="8">
    <source>
        <dbReference type="Proteomes" id="UP000199005"/>
    </source>
</evidence>
<dbReference type="EMBL" id="FNYO01000069">
    <property type="protein sequence ID" value="SEJ31469.1"/>
    <property type="molecule type" value="Genomic_DNA"/>
</dbReference>
<dbReference type="GO" id="GO:0030267">
    <property type="term" value="F:glyoxylate reductase (NADPH) activity"/>
    <property type="evidence" value="ECO:0007669"/>
    <property type="project" value="TreeGrafter"/>
</dbReference>
<feature type="domain" description="D-isomer specific 2-hydroxyacid dehydrogenase catalytic" evidence="5">
    <location>
        <begin position="7"/>
        <end position="318"/>
    </location>
</feature>
<dbReference type="GO" id="GO:0005829">
    <property type="term" value="C:cytosol"/>
    <property type="evidence" value="ECO:0007669"/>
    <property type="project" value="TreeGrafter"/>
</dbReference>
<accession>A0A1H6XQZ2</accession>
<reference evidence="7 8" key="1">
    <citation type="submission" date="2016-10" db="EMBL/GenBank/DDBJ databases">
        <authorList>
            <person name="de Groot N.N."/>
        </authorList>
    </citation>
    <scope>NUCLEOTIDE SEQUENCE [LARGE SCALE GENOMIC DNA]</scope>
    <source>
        <strain evidence="7 8">DSM 1041</strain>
    </source>
</reference>
<name>A0A1H6XQZ2_9GAMM</name>
<proteinExistence type="inferred from homology"/>
<dbReference type="CDD" id="cd05301">
    <property type="entry name" value="GDH"/>
    <property type="match status" value="1"/>
</dbReference>
<dbReference type="InterPro" id="IPR029753">
    <property type="entry name" value="D-isomer_DH_CS"/>
</dbReference>
<dbReference type="PANTHER" id="PTHR10996:SF283">
    <property type="entry name" value="GLYOXYLATE_HYDROXYPYRUVATE REDUCTASE B"/>
    <property type="match status" value="1"/>
</dbReference>
<evidence type="ECO:0000256" key="2">
    <source>
        <dbReference type="ARBA" id="ARBA00023002"/>
    </source>
</evidence>
<dbReference type="Gene3D" id="3.40.50.720">
    <property type="entry name" value="NAD(P)-binding Rossmann-like Domain"/>
    <property type="match status" value="2"/>
</dbReference>
<dbReference type="SUPFAM" id="SSF51735">
    <property type="entry name" value="NAD(P)-binding Rossmann-fold domains"/>
    <property type="match status" value="1"/>
</dbReference>
<dbReference type="PANTHER" id="PTHR10996">
    <property type="entry name" value="2-HYDROXYACID DEHYDROGENASE-RELATED"/>
    <property type="match status" value="1"/>
</dbReference>
<protein>
    <submittedName>
        <fullName evidence="7">Gluconate 2-dehydrogenase</fullName>
    </submittedName>
</protein>
<keyword evidence="3" id="KW-0520">NAD</keyword>
<dbReference type="STRING" id="170623.SAMN04244579_03897"/>
<dbReference type="Pfam" id="PF02826">
    <property type="entry name" value="2-Hacid_dh_C"/>
    <property type="match status" value="1"/>
</dbReference>
<evidence type="ECO:0000256" key="1">
    <source>
        <dbReference type="ARBA" id="ARBA00005854"/>
    </source>
</evidence>
<keyword evidence="2 4" id="KW-0560">Oxidoreductase</keyword>
<dbReference type="Proteomes" id="UP000199005">
    <property type="component" value="Unassembled WGS sequence"/>
</dbReference>
<dbReference type="PROSITE" id="PS00671">
    <property type="entry name" value="D_2_HYDROXYACID_DH_3"/>
    <property type="match status" value="1"/>
</dbReference>
<comment type="similarity">
    <text evidence="1 4">Belongs to the D-isomer specific 2-hydroxyacid dehydrogenase family.</text>
</comment>
<dbReference type="GO" id="GO:0051287">
    <property type="term" value="F:NAD binding"/>
    <property type="evidence" value="ECO:0007669"/>
    <property type="project" value="InterPro"/>
</dbReference>
<dbReference type="InterPro" id="IPR006140">
    <property type="entry name" value="D-isomer_DH_NAD-bd"/>
</dbReference>
<dbReference type="RefSeq" id="WP_090902188.1">
    <property type="nucleotide sequence ID" value="NZ_FNYO01000069.1"/>
</dbReference>
<dbReference type="InterPro" id="IPR050223">
    <property type="entry name" value="D-isomer_2-hydroxyacid_DH"/>
</dbReference>